<feature type="transmembrane region" description="Helical" evidence="1">
    <location>
        <begin position="519"/>
        <end position="543"/>
    </location>
</feature>
<feature type="transmembrane region" description="Helical" evidence="1">
    <location>
        <begin position="427"/>
        <end position="445"/>
    </location>
</feature>
<evidence type="ECO:0000313" key="3">
    <source>
        <dbReference type="EMBL" id="TYJ52839.1"/>
    </source>
</evidence>
<proteinExistence type="predicted"/>
<keyword evidence="4" id="KW-1185">Reference proteome</keyword>
<evidence type="ECO:0000313" key="4">
    <source>
        <dbReference type="Proteomes" id="UP000322245"/>
    </source>
</evidence>
<feature type="transmembrane region" description="Helical" evidence="1">
    <location>
        <begin position="457"/>
        <end position="475"/>
    </location>
</feature>
<reference evidence="3 4" key="1">
    <citation type="submission" date="2017-05" db="EMBL/GenBank/DDBJ databases">
        <title>The Genome Sequence of Tsuchiyaea wingfieldii DSM 27421.</title>
        <authorList>
            <person name="Cuomo C."/>
            <person name="Passer A."/>
            <person name="Billmyre B."/>
            <person name="Heitman J."/>
        </authorList>
    </citation>
    <scope>NUCLEOTIDE SEQUENCE [LARGE SCALE GENOMIC DNA]</scope>
    <source>
        <strain evidence="3 4">DSM 27421</strain>
    </source>
</reference>
<feature type="transmembrane region" description="Helical" evidence="1">
    <location>
        <begin position="555"/>
        <end position="580"/>
    </location>
</feature>
<comment type="caution">
    <text evidence="3">The sequence shown here is derived from an EMBL/GenBank/DDBJ whole genome shotgun (WGS) entry which is preliminary data.</text>
</comment>
<feature type="transmembrane region" description="Helical" evidence="1">
    <location>
        <begin position="487"/>
        <end position="507"/>
    </location>
</feature>
<accession>A0A5D3ARG2</accession>
<evidence type="ECO:0000256" key="1">
    <source>
        <dbReference type="SAM" id="Phobius"/>
    </source>
</evidence>
<dbReference type="Proteomes" id="UP000322245">
    <property type="component" value="Unassembled WGS sequence"/>
</dbReference>
<sequence length="670" mass="75010">MRSFCAALFALPLAAALSEYHYLSTVNQFATSFLSPNNIDVVRSINSTLFAEDVTGTADLSTNFDGRELSTEYLFGLFVNNAEDPEDPSPFGIPISYNVTSLLVQHEFIAASIKFMFHYPVLNKTYPIQIDAFIRVNEKGEIQQYDASFRRWAWATDVIIPELLPHMAQRLSLPVTNTSLVLREYLSRKICNTAVTYCTGDDQQYDDYDSCMDFLNTKKTGEWYRMGEDNLVCRHLHVPMLSLRPTTHCPHIGPSGGDMCIDRQVSLIAVWMWANGKSRDYEQVVLASHFPAGFLAPKQVTPENEKEVGHIQAASGYPLDPLLEIALSIGDMHSWDPTLYATALLGYFLIYYIFSHGLWQQVASIHKGSIWLTVPRYFMRFTTKFRGLELEHQKNVVMYAMNIIFTTVALALQLAASPALGKHYRLWEVQCLRTGGVLVSALYIFELVYRLKMRLPLIAHHFLTIIAISFTVSVFEYTMSMSYMVSAIIWLFQATTEQPTFLGLMGYRLGWSRTLVARLLKFAAVQTFILKSASAIGLIVYWALHQNYNYRPIDVAWTCIVFIVAVGLLLTQAWGSYVTYAIGARIQQRHSILPTLLPDAGSHYPKDGSADHRPILNSALSSDTLIGEAEPVSPSSSFGGKAKMLWNKRASLSSSEGSEGSAITGAAGSL</sequence>
<gene>
    <name evidence="3" type="ORF">B9479_006562</name>
</gene>
<feature type="transmembrane region" description="Helical" evidence="1">
    <location>
        <begin position="339"/>
        <end position="359"/>
    </location>
</feature>
<organism evidence="3 4">
    <name type="scientific">Cryptococcus floricola</name>
    <dbReference type="NCBI Taxonomy" id="2591691"/>
    <lineage>
        <taxon>Eukaryota</taxon>
        <taxon>Fungi</taxon>
        <taxon>Dikarya</taxon>
        <taxon>Basidiomycota</taxon>
        <taxon>Agaricomycotina</taxon>
        <taxon>Tremellomycetes</taxon>
        <taxon>Tremellales</taxon>
        <taxon>Cryptococcaceae</taxon>
        <taxon>Cryptococcus</taxon>
    </lineage>
</organism>
<name>A0A5D3ARG2_9TREE</name>
<keyword evidence="1" id="KW-0472">Membrane</keyword>
<feature type="signal peptide" evidence="2">
    <location>
        <begin position="1"/>
        <end position="16"/>
    </location>
</feature>
<dbReference type="EMBL" id="NIDF01000114">
    <property type="protein sequence ID" value="TYJ52839.1"/>
    <property type="molecule type" value="Genomic_DNA"/>
</dbReference>
<keyword evidence="1" id="KW-0812">Transmembrane</keyword>
<keyword evidence="2" id="KW-0732">Signal</keyword>
<dbReference type="AlphaFoldDB" id="A0A5D3ARG2"/>
<feature type="transmembrane region" description="Helical" evidence="1">
    <location>
        <begin position="396"/>
        <end position="415"/>
    </location>
</feature>
<keyword evidence="1" id="KW-1133">Transmembrane helix</keyword>
<evidence type="ECO:0000256" key="2">
    <source>
        <dbReference type="SAM" id="SignalP"/>
    </source>
</evidence>
<evidence type="ECO:0008006" key="5">
    <source>
        <dbReference type="Google" id="ProtNLM"/>
    </source>
</evidence>
<protein>
    <recommendedName>
        <fullName evidence="5">Intimal thickness related receptor IRP domain-containing protein</fullName>
    </recommendedName>
</protein>
<feature type="chain" id="PRO_5022927916" description="Intimal thickness related receptor IRP domain-containing protein" evidence="2">
    <location>
        <begin position="17"/>
        <end position="670"/>
    </location>
</feature>